<evidence type="ECO:0000256" key="1">
    <source>
        <dbReference type="ARBA" id="ARBA00022679"/>
    </source>
</evidence>
<accession>A0A2I0J223</accession>
<dbReference type="SUPFAM" id="SSF56112">
    <property type="entry name" value="Protein kinase-like (PK-like)"/>
    <property type="match status" value="1"/>
</dbReference>
<organism evidence="8 9">
    <name type="scientific">Punica granatum</name>
    <name type="common">Pomegranate</name>
    <dbReference type="NCBI Taxonomy" id="22663"/>
    <lineage>
        <taxon>Eukaryota</taxon>
        <taxon>Viridiplantae</taxon>
        <taxon>Streptophyta</taxon>
        <taxon>Embryophyta</taxon>
        <taxon>Tracheophyta</taxon>
        <taxon>Spermatophyta</taxon>
        <taxon>Magnoliopsida</taxon>
        <taxon>eudicotyledons</taxon>
        <taxon>Gunneridae</taxon>
        <taxon>Pentapetalae</taxon>
        <taxon>rosids</taxon>
        <taxon>malvids</taxon>
        <taxon>Myrtales</taxon>
        <taxon>Lythraceae</taxon>
        <taxon>Punica</taxon>
    </lineage>
</organism>
<keyword evidence="6" id="KW-0723">Serine/threonine-protein kinase</keyword>
<evidence type="ECO:0000256" key="5">
    <source>
        <dbReference type="PROSITE-ProRule" id="PRU10141"/>
    </source>
</evidence>
<keyword evidence="9" id="KW-1185">Reference proteome</keyword>
<dbReference type="InterPro" id="IPR000719">
    <property type="entry name" value="Prot_kinase_dom"/>
</dbReference>
<evidence type="ECO:0000256" key="2">
    <source>
        <dbReference type="ARBA" id="ARBA00022741"/>
    </source>
</evidence>
<keyword evidence="4 5" id="KW-0067">ATP-binding</keyword>
<keyword evidence="3" id="KW-0418">Kinase</keyword>
<reference evidence="8 9" key="1">
    <citation type="submission" date="2017-11" db="EMBL/GenBank/DDBJ databases">
        <title>De-novo sequencing of pomegranate (Punica granatum L.) genome.</title>
        <authorList>
            <person name="Akparov Z."/>
            <person name="Amiraslanov A."/>
            <person name="Hajiyeva S."/>
            <person name="Abbasov M."/>
            <person name="Kaur K."/>
            <person name="Hamwieh A."/>
            <person name="Solovyev V."/>
            <person name="Salamov A."/>
            <person name="Braich B."/>
            <person name="Kosarev P."/>
            <person name="Mahmoud A."/>
            <person name="Hajiyev E."/>
            <person name="Babayeva S."/>
            <person name="Izzatullayeva V."/>
            <person name="Mammadov A."/>
            <person name="Mammadov A."/>
            <person name="Sharifova S."/>
            <person name="Ojaghi J."/>
            <person name="Eynullazada K."/>
            <person name="Bayramov B."/>
            <person name="Abdulazimova A."/>
            <person name="Shahmuradov I."/>
        </authorList>
    </citation>
    <scope>NUCLEOTIDE SEQUENCE [LARGE SCALE GENOMIC DNA]</scope>
    <source>
        <strain evidence="9">cv. AG2017</strain>
        <tissue evidence="8">Leaf</tissue>
    </source>
</reference>
<dbReference type="PROSITE" id="PS50011">
    <property type="entry name" value="PROTEIN_KINASE_DOM"/>
    <property type="match status" value="1"/>
</dbReference>
<evidence type="ECO:0000313" key="9">
    <source>
        <dbReference type="Proteomes" id="UP000233551"/>
    </source>
</evidence>
<keyword evidence="1" id="KW-0808">Transferase</keyword>
<dbReference type="PANTHER" id="PTHR48011:SF5">
    <property type="entry name" value="PROTEIN KINASE DOMAIN-CONTAINING PROTEIN"/>
    <property type="match status" value="1"/>
</dbReference>
<name>A0A2I0J223_PUNGR</name>
<dbReference type="PROSITE" id="PS00107">
    <property type="entry name" value="PROTEIN_KINASE_ATP"/>
    <property type="match status" value="1"/>
</dbReference>
<dbReference type="SMART" id="SM00220">
    <property type="entry name" value="S_TKc"/>
    <property type="match status" value="1"/>
</dbReference>
<evidence type="ECO:0000259" key="7">
    <source>
        <dbReference type="PROSITE" id="PS50011"/>
    </source>
</evidence>
<dbReference type="Proteomes" id="UP000233551">
    <property type="component" value="Unassembled WGS sequence"/>
</dbReference>
<feature type="domain" description="Protein kinase" evidence="7">
    <location>
        <begin position="15"/>
        <end position="278"/>
    </location>
</feature>
<keyword evidence="2 5" id="KW-0547">Nucleotide-binding</keyword>
<dbReference type="STRING" id="22663.A0A2I0J223"/>
<sequence length="355" mass="39726">MARISQLSSLRPRDWVKGKAIGSGSFGTVHLAMTKATGGLFVVKAAQTEEALVSLKNEADILESLNSRHVVRCLGRDVVRDSNSKERTVIFMEYVAGGSLWEVVEKFGGSLDEEVVRVYTREILHGLDYLHRNGIVHCDLKCKNVLLDSDGNVKLCDLGCAKRLEGPIISHVLTHSSRSVGGTPLWMAPEVLRNEGLEAKSDIWSLGCTLIEMATGRPPWASDISTPEAALMKIANSNEMPQFPKQFSEEGLDFLRKCFQRDPKRRWTATELLDHPFISLNSMRKEVADSPASVLMFGFHDEDSNSDSDEVGFSYANELFRKNQFYGKCHLEERTVNNQPENSEFRSSGNWITVR</sequence>
<dbReference type="GO" id="GO:0004674">
    <property type="term" value="F:protein serine/threonine kinase activity"/>
    <property type="evidence" value="ECO:0007669"/>
    <property type="project" value="UniProtKB-KW"/>
</dbReference>
<dbReference type="EMBL" id="PGOL01002138">
    <property type="protein sequence ID" value="PKI50289.1"/>
    <property type="molecule type" value="Genomic_DNA"/>
</dbReference>
<evidence type="ECO:0000313" key="8">
    <source>
        <dbReference type="EMBL" id="PKI50289.1"/>
    </source>
</evidence>
<dbReference type="InterPro" id="IPR011009">
    <property type="entry name" value="Kinase-like_dom_sf"/>
</dbReference>
<dbReference type="Gene3D" id="1.10.510.10">
    <property type="entry name" value="Transferase(Phosphotransferase) domain 1"/>
    <property type="match status" value="1"/>
</dbReference>
<proteinExistence type="inferred from homology"/>
<evidence type="ECO:0000256" key="4">
    <source>
        <dbReference type="ARBA" id="ARBA00022840"/>
    </source>
</evidence>
<dbReference type="InterPro" id="IPR008271">
    <property type="entry name" value="Ser/Thr_kinase_AS"/>
</dbReference>
<dbReference type="InterPro" id="IPR017441">
    <property type="entry name" value="Protein_kinase_ATP_BS"/>
</dbReference>
<dbReference type="GO" id="GO:0005524">
    <property type="term" value="F:ATP binding"/>
    <property type="evidence" value="ECO:0007669"/>
    <property type="project" value="UniProtKB-UniRule"/>
</dbReference>
<comment type="similarity">
    <text evidence="6">Belongs to the protein kinase superfamily.</text>
</comment>
<protein>
    <recommendedName>
        <fullName evidence="7">Protein kinase domain-containing protein</fullName>
    </recommendedName>
</protein>
<evidence type="ECO:0000256" key="6">
    <source>
        <dbReference type="RuleBase" id="RU000304"/>
    </source>
</evidence>
<gene>
    <name evidence="8" type="ORF">CRG98_029362</name>
</gene>
<dbReference type="Pfam" id="PF00069">
    <property type="entry name" value="Pkinase"/>
    <property type="match status" value="1"/>
</dbReference>
<feature type="binding site" evidence="5">
    <location>
        <position position="44"/>
    </location>
    <ligand>
        <name>ATP</name>
        <dbReference type="ChEBI" id="CHEBI:30616"/>
    </ligand>
</feature>
<dbReference type="InterPro" id="IPR052751">
    <property type="entry name" value="Plant_MAPKKK"/>
</dbReference>
<evidence type="ECO:0000256" key="3">
    <source>
        <dbReference type="ARBA" id="ARBA00022777"/>
    </source>
</evidence>
<dbReference type="PROSITE" id="PS00108">
    <property type="entry name" value="PROTEIN_KINASE_ST"/>
    <property type="match status" value="1"/>
</dbReference>
<dbReference type="GO" id="GO:0007165">
    <property type="term" value="P:signal transduction"/>
    <property type="evidence" value="ECO:0007669"/>
    <property type="project" value="TreeGrafter"/>
</dbReference>
<dbReference type="PANTHER" id="PTHR48011">
    <property type="entry name" value="CCR4-NOT TRANSCRIPTIONAL COMPLEX SUBUNIT CAF120-RELATED"/>
    <property type="match status" value="1"/>
</dbReference>
<dbReference type="CDD" id="cd06606">
    <property type="entry name" value="STKc_MAPKKK"/>
    <property type="match status" value="1"/>
</dbReference>
<comment type="caution">
    <text evidence="8">The sequence shown here is derived from an EMBL/GenBank/DDBJ whole genome shotgun (WGS) entry which is preliminary data.</text>
</comment>
<dbReference type="AlphaFoldDB" id="A0A2I0J223"/>